<feature type="compositionally biased region" description="Basic residues" evidence="1">
    <location>
        <begin position="92"/>
        <end position="103"/>
    </location>
</feature>
<accession>A0A8H7WEF1</accession>
<reference evidence="2" key="1">
    <citation type="submission" date="2021-02" db="EMBL/GenBank/DDBJ databases">
        <title>Genome sequence Cadophora malorum strain M34.</title>
        <authorList>
            <person name="Stefanovic E."/>
            <person name="Vu D."/>
            <person name="Scully C."/>
            <person name="Dijksterhuis J."/>
            <person name="Roader J."/>
            <person name="Houbraken J."/>
        </authorList>
    </citation>
    <scope>NUCLEOTIDE SEQUENCE</scope>
    <source>
        <strain evidence="2">M34</strain>
    </source>
</reference>
<dbReference type="Proteomes" id="UP000664132">
    <property type="component" value="Unassembled WGS sequence"/>
</dbReference>
<protein>
    <submittedName>
        <fullName evidence="2">Uncharacterized protein</fullName>
    </submittedName>
</protein>
<feature type="region of interest" description="Disordered" evidence="1">
    <location>
        <begin position="32"/>
        <end position="104"/>
    </location>
</feature>
<comment type="caution">
    <text evidence="2">The sequence shown here is derived from an EMBL/GenBank/DDBJ whole genome shotgun (WGS) entry which is preliminary data.</text>
</comment>
<evidence type="ECO:0000313" key="3">
    <source>
        <dbReference type="Proteomes" id="UP000664132"/>
    </source>
</evidence>
<feature type="compositionally biased region" description="Polar residues" evidence="1">
    <location>
        <begin position="51"/>
        <end position="61"/>
    </location>
</feature>
<proteinExistence type="predicted"/>
<evidence type="ECO:0000313" key="2">
    <source>
        <dbReference type="EMBL" id="KAG4423267.1"/>
    </source>
</evidence>
<dbReference type="EMBL" id="JAFJYH010000037">
    <property type="protein sequence ID" value="KAG4423267.1"/>
    <property type="molecule type" value="Genomic_DNA"/>
</dbReference>
<organism evidence="2 3">
    <name type="scientific">Cadophora malorum</name>
    <dbReference type="NCBI Taxonomy" id="108018"/>
    <lineage>
        <taxon>Eukaryota</taxon>
        <taxon>Fungi</taxon>
        <taxon>Dikarya</taxon>
        <taxon>Ascomycota</taxon>
        <taxon>Pezizomycotina</taxon>
        <taxon>Leotiomycetes</taxon>
        <taxon>Helotiales</taxon>
        <taxon>Ploettnerulaceae</taxon>
        <taxon>Cadophora</taxon>
    </lineage>
</organism>
<dbReference type="OrthoDB" id="3552202at2759"/>
<keyword evidence="3" id="KW-1185">Reference proteome</keyword>
<gene>
    <name evidence="2" type="ORF">IFR04_003633</name>
</gene>
<name>A0A8H7WEF1_9HELO</name>
<dbReference type="AlphaFoldDB" id="A0A8H7WEF1"/>
<evidence type="ECO:0000256" key="1">
    <source>
        <dbReference type="SAM" id="MobiDB-lite"/>
    </source>
</evidence>
<sequence length="201" mass="22835">MGRLMMRASSPEDEIERLDDYIYRLPASLPTISELKPEPWPTTPKMAESVPSISHKSQNDGSLPHASQGATDIFPPPPKPSTPKNSTQPFRITKHRHRSKSKAHLPSMKANVRFTPSNVTKARKLALEIQDETDHSRSNDLRYGRERSTLYWFCKRTIEPQPNEMLRKLRRLQFESAKRELVAGGMKSWEISALCLEGASG</sequence>